<evidence type="ECO:0008006" key="4">
    <source>
        <dbReference type="Google" id="ProtNLM"/>
    </source>
</evidence>
<keyword evidence="1" id="KW-1133">Transmembrane helix</keyword>
<feature type="transmembrane region" description="Helical" evidence="1">
    <location>
        <begin position="310"/>
        <end position="329"/>
    </location>
</feature>
<keyword evidence="3" id="KW-1185">Reference proteome</keyword>
<evidence type="ECO:0000256" key="1">
    <source>
        <dbReference type="SAM" id="Phobius"/>
    </source>
</evidence>
<reference evidence="2" key="1">
    <citation type="journal article" date="2020" name="Stud. Mycol.">
        <title>101 Dothideomycetes genomes: a test case for predicting lifestyles and emergence of pathogens.</title>
        <authorList>
            <person name="Haridas S."/>
            <person name="Albert R."/>
            <person name="Binder M."/>
            <person name="Bloem J."/>
            <person name="Labutti K."/>
            <person name="Salamov A."/>
            <person name="Andreopoulos B."/>
            <person name="Baker S."/>
            <person name="Barry K."/>
            <person name="Bills G."/>
            <person name="Bluhm B."/>
            <person name="Cannon C."/>
            <person name="Castanera R."/>
            <person name="Culley D."/>
            <person name="Daum C."/>
            <person name="Ezra D."/>
            <person name="Gonzalez J."/>
            <person name="Henrissat B."/>
            <person name="Kuo A."/>
            <person name="Liang C."/>
            <person name="Lipzen A."/>
            <person name="Lutzoni F."/>
            <person name="Magnuson J."/>
            <person name="Mondo S."/>
            <person name="Nolan M."/>
            <person name="Ohm R."/>
            <person name="Pangilinan J."/>
            <person name="Park H.-J."/>
            <person name="Ramirez L."/>
            <person name="Alfaro M."/>
            <person name="Sun H."/>
            <person name="Tritt A."/>
            <person name="Yoshinaga Y."/>
            <person name="Zwiers L.-H."/>
            <person name="Turgeon B."/>
            <person name="Goodwin S."/>
            <person name="Spatafora J."/>
            <person name="Crous P."/>
            <person name="Grigoriev I."/>
        </authorList>
    </citation>
    <scope>NUCLEOTIDE SEQUENCE</scope>
    <source>
        <strain evidence="2">CBS 473.64</strain>
    </source>
</reference>
<dbReference type="OrthoDB" id="3525185at2759"/>
<dbReference type="PANTHER" id="PTHR38111:SF11">
    <property type="entry name" value="TRANSCRIPTION FACTOR DOMAIN-CONTAINING PROTEIN-RELATED"/>
    <property type="match status" value="1"/>
</dbReference>
<name>A0A6A6S4P2_9PLEO</name>
<dbReference type="InterPro" id="IPR053178">
    <property type="entry name" value="Osmoadaptation_assoc"/>
</dbReference>
<dbReference type="EMBL" id="MU006781">
    <property type="protein sequence ID" value="KAF2642876.1"/>
    <property type="molecule type" value="Genomic_DNA"/>
</dbReference>
<dbReference type="AlphaFoldDB" id="A0A6A6S4P2"/>
<dbReference type="PANTHER" id="PTHR38111">
    <property type="entry name" value="ZN(2)-C6 FUNGAL-TYPE DOMAIN-CONTAINING PROTEIN-RELATED"/>
    <property type="match status" value="1"/>
</dbReference>
<evidence type="ECO:0000313" key="3">
    <source>
        <dbReference type="Proteomes" id="UP000799753"/>
    </source>
</evidence>
<accession>A0A6A6S4P2</accession>
<gene>
    <name evidence="2" type="ORF">P280DRAFT_468180</name>
</gene>
<keyword evidence="1" id="KW-0812">Transmembrane</keyword>
<sequence>MTSQTKIPKKKRKVQSQDLAFNDSNLALYYLPELMWGLGMPMSQRNALSQLFYDRFLLYFTSSGENEDIQNRMTWLHRLPDMSTDGTNNALSLALYAAASAFSGMKTRNLALVQDACNVYGKALQLHGKVIQQRGKKGKITAHMVSTSVLLSIFEAMNATSSEAYRGHVCGAARMVQLVGPDQCMFGVMCQLYFHIRTQMAFVYLTTRKEDRSETVPAEQILRENLEYRKIPIFQRLVTFITRLSEQYIELEDGAGENGATKQILDLEVFLEVKDGVDALWQEFALAAEEKGQRLQWQNEQGDTMYRNPFTALCIAFFAAAHILFAMLAPRLAVSYPDFTDYYQKILEVAAFLRAFRIGCAYMRMAAPLYLVGLHAPQQQQRTTAIVYFDEWRKMGMGGISALALESIERRKDQMAVRGGGRVEEARFPTLDLCVKTSVLESFAERVQ</sequence>
<protein>
    <recommendedName>
        <fullName evidence="4">Transcription factor domain-containing protein</fullName>
    </recommendedName>
</protein>
<keyword evidence="1" id="KW-0472">Membrane</keyword>
<dbReference type="Proteomes" id="UP000799753">
    <property type="component" value="Unassembled WGS sequence"/>
</dbReference>
<evidence type="ECO:0000313" key="2">
    <source>
        <dbReference type="EMBL" id="KAF2642876.1"/>
    </source>
</evidence>
<feature type="transmembrane region" description="Helical" evidence="1">
    <location>
        <begin position="349"/>
        <end position="372"/>
    </location>
</feature>
<organism evidence="2 3">
    <name type="scientific">Massarina eburnea CBS 473.64</name>
    <dbReference type="NCBI Taxonomy" id="1395130"/>
    <lineage>
        <taxon>Eukaryota</taxon>
        <taxon>Fungi</taxon>
        <taxon>Dikarya</taxon>
        <taxon>Ascomycota</taxon>
        <taxon>Pezizomycotina</taxon>
        <taxon>Dothideomycetes</taxon>
        <taxon>Pleosporomycetidae</taxon>
        <taxon>Pleosporales</taxon>
        <taxon>Massarineae</taxon>
        <taxon>Massarinaceae</taxon>
        <taxon>Massarina</taxon>
    </lineage>
</organism>
<proteinExistence type="predicted"/>